<feature type="region of interest" description="Disordered" evidence="11">
    <location>
        <begin position="103"/>
        <end position="215"/>
    </location>
</feature>
<dbReference type="SUPFAM" id="SSF52540">
    <property type="entry name" value="P-loop containing nucleoside triphosphate hydrolases"/>
    <property type="match status" value="1"/>
</dbReference>
<dbReference type="InterPro" id="IPR014001">
    <property type="entry name" value="Helicase_ATP-bd"/>
</dbReference>
<dbReference type="OrthoDB" id="3370at2759"/>
<name>A0A556U284_BAGYA</name>
<evidence type="ECO:0000256" key="9">
    <source>
        <dbReference type="RuleBase" id="RU000492"/>
    </source>
</evidence>
<evidence type="ECO:0000256" key="11">
    <source>
        <dbReference type="SAM" id="MobiDB-lite"/>
    </source>
</evidence>
<gene>
    <name evidence="14" type="ORF">Baya_7606</name>
</gene>
<feature type="compositionally biased region" description="Acidic residues" evidence="11">
    <location>
        <begin position="158"/>
        <end position="168"/>
    </location>
</feature>
<dbReference type="GO" id="GO:0003724">
    <property type="term" value="F:RNA helicase activity"/>
    <property type="evidence" value="ECO:0007669"/>
    <property type="project" value="UniProtKB-EC"/>
</dbReference>
<dbReference type="PANTHER" id="PTHR24031">
    <property type="entry name" value="RNA HELICASE"/>
    <property type="match status" value="1"/>
</dbReference>
<evidence type="ECO:0000256" key="12">
    <source>
        <dbReference type="SAM" id="SignalP"/>
    </source>
</evidence>
<keyword evidence="5 10" id="KW-0694">RNA-binding</keyword>
<sequence>MIGTPALSIFLSLFLFSFSLFRQVHWIEQSPFDILISKDELKLLSNFSRVSALNGATGQPVTATAVTPTHHIGYLGEEEESQSKGESRSKALLSKLQERAKAREQQSLVTKKESDIRNATTNESIDVEETKRKLKQQEKEKRKAKKTRKESDERPDVLVDDTNVEDTDLTTRKKKKKKDKNLIREETQPSGSVGAEDEPKTAVAQPEESNTSSSFKILGGFENKAVQKVHRVLPKWLAEPDVIEKDITSNLIPLNDVPGICPLLRKKLEANGIQSFFPVQAEVIPAVLESVNSGLLIGRGGYRPRDICVSAPTGSGKTLAFVIPVVQALMTRVVCEVRALAVLPTKELAQQVYKVFCSYAEGTGIKVVMAAGQKPFTVEQETLLENRRGIRRSLADIVVATPGRLVDHINKTPGFSLQHLRFLIIDEADRMIDSMQQAWLNQVTKAVFKCGRDSRMSIFQRVEPGPITVASLSPPQMPLQKLLFSATLTQNPEKLQQLGLHQPRLFSSTLGAMSEEKFNFPQGLTLFRVHLLLCVLQEYYVSCTLSKKPLLILHFLLRLKFNPVLCFTNLCTGSSTQLEQQ</sequence>
<dbReference type="CDD" id="cd17956">
    <property type="entry name" value="DEADc_DDX51"/>
    <property type="match status" value="1"/>
</dbReference>
<organism evidence="14 15">
    <name type="scientific">Bagarius yarrelli</name>
    <name type="common">Goonch</name>
    <name type="synonym">Bagrus yarrelli</name>
    <dbReference type="NCBI Taxonomy" id="175774"/>
    <lineage>
        <taxon>Eukaryota</taxon>
        <taxon>Metazoa</taxon>
        <taxon>Chordata</taxon>
        <taxon>Craniata</taxon>
        <taxon>Vertebrata</taxon>
        <taxon>Euteleostomi</taxon>
        <taxon>Actinopterygii</taxon>
        <taxon>Neopterygii</taxon>
        <taxon>Teleostei</taxon>
        <taxon>Ostariophysi</taxon>
        <taxon>Siluriformes</taxon>
        <taxon>Sisoridae</taxon>
        <taxon>Sisorinae</taxon>
        <taxon>Bagarius</taxon>
    </lineage>
</organism>
<accession>A0A556U284</accession>
<evidence type="ECO:0000259" key="13">
    <source>
        <dbReference type="PROSITE" id="PS51192"/>
    </source>
</evidence>
<feature type="compositionally biased region" description="Basic and acidic residues" evidence="11">
    <location>
        <begin position="103"/>
        <end position="116"/>
    </location>
</feature>
<dbReference type="Pfam" id="PF00270">
    <property type="entry name" value="DEAD"/>
    <property type="match status" value="1"/>
</dbReference>
<dbReference type="InterPro" id="IPR000629">
    <property type="entry name" value="RNA-helicase_DEAD-box_CS"/>
</dbReference>
<comment type="catalytic activity">
    <reaction evidence="7 10">
        <text>ATP + H2O = ADP + phosphate + H(+)</text>
        <dbReference type="Rhea" id="RHEA:13065"/>
        <dbReference type="ChEBI" id="CHEBI:15377"/>
        <dbReference type="ChEBI" id="CHEBI:15378"/>
        <dbReference type="ChEBI" id="CHEBI:30616"/>
        <dbReference type="ChEBI" id="CHEBI:43474"/>
        <dbReference type="ChEBI" id="CHEBI:456216"/>
        <dbReference type="EC" id="3.6.4.13"/>
    </reaction>
</comment>
<dbReference type="EC" id="3.6.4.13" evidence="10"/>
<feature type="chain" id="PRO_5021752782" description="ATP-dependent RNA helicase" evidence="12">
    <location>
        <begin position="27"/>
        <end position="581"/>
    </location>
</feature>
<dbReference type="Gene3D" id="3.40.50.300">
    <property type="entry name" value="P-loop containing nucleotide triphosphate hydrolases"/>
    <property type="match status" value="1"/>
</dbReference>
<proteinExistence type="inferred from homology"/>
<evidence type="ECO:0000256" key="4">
    <source>
        <dbReference type="ARBA" id="ARBA00022840"/>
    </source>
</evidence>
<dbReference type="PROSITE" id="PS51192">
    <property type="entry name" value="HELICASE_ATP_BIND_1"/>
    <property type="match status" value="1"/>
</dbReference>
<evidence type="ECO:0000256" key="8">
    <source>
        <dbReference type="ARBA" id="ARBA00056648"/>
    </source>
</evidence>
<protein>
    <recommendedName>
        <fullName evidence="10">ATP-dependent RNA helicase</fullName>
        <ecNumber evidence="10">3.6.4.13</ecNumber>
    </recommendedName>
</protein>
<dbReference type="FunFam" id="3.40.50.300:FF:001539">
    <property type="entry name" value="ATP-dependent RNA helicase DDX51"/>
    <property type="match status" value="1"/>
</dbReference>
<keyword evidence="4 9" id="KW-0067">ATP-binding</keyword>
<keyword evidence="15" id="KW-1185">Reference proteome</keyword>
<comment type="domain">
    <text evidence="10">The Q motif is unique to and characteristic of the DEAD box family of RNA helicases and controls ATP binding and hydrolysis.</text>
</comment>
<dbReference type="SMART" id="SM00487">
    <property type="entry name" value="DEXDc"/>
    <property type="match status" value="1"/>
</dbReference>
<evidence type="ECO:0000256" key="3">
    <source>
        <dbReference type="ARBA" id="ARBA00022806"/>
    </source>
</evidence>
<dbReference type="GO" id="GO:0005524">
    <property type="term" value="F:ATP binding"/>
    <property type="evidence" value="ECO:0007669"/>
    <property type="project" value="UniProtKB-UniRule"/>
</dbReference>
<feature type="signal peptide" evidence="12">
    <location>
        <begin position="1"/>
        <end position="26"/>
    </location>
</feature>
<feature type="compositionally biased region" description="Basic and acidic residues" evidence="11">
    <location>
        <begin position="128"/>
        <end position="141"/>
    </location>
</feature>
<dbReference type="GO" id="GO:0003723">
    <property type="term" value="F:RNA binding"/>
    <property type="evidence" value="ECO:0007669"/>
    <property type="project" value="UniProtKB-UniRule"/>
</dbReference>
<dbReference type="InterPro" id="IPR027417">
    <property type="entry name" value="P-loop_NTPase"/>
</dbReference>
<comment type="similarity">
    <text evidence="6">Belongs to the DEAD box helicase family. DDX51/DBP6 subfamily.</text>
</comment>
<evidence type="ECO:0000313" key="14">
    <source>
        <dbReference type="EMBL" id="TSL97351.1"/>
    </source>
</evidence>
<comment type="function">
    <text evidence="10">RNA helicase.</text>
</comment>
<dbReference type="EMBL" id="VCAZ01000039">
    <property type="protein sequence ID" value="TSL97351.1"/>
    <property type="molecule type" value="Genomic_DNA"/>
</dbReference>
<keyword evidence="2 9" id="KW-0378">Hydrolase</keyword>
<dbReference type="GO" id="GO:0016787">
    <property type="term" value="F:hydrolase activity"/>
    <property type="evidence" value="ECO:0007669"/>
    <property type="project" value="UniProtKB-KW"/>
</dbReference>
<comment type="function">
    <text evidence="8">ATP-binding RNA helicase involved in the biogenesis of 60S ribosomal subunits.</text>
</comment>
<dbReference type="PROSITE" id="PS00039">
    <property type="entry name" value="DEAD_ATP_HELICASE"/>
    <property type="match status" value="1"/>
</dbReference>
<feature type="domain" description="Helicase ATP-binding" evidence="13">
    <location>
        <begin position="298"/>
        <end position="506"/>
    </location>
</feature>
<dbReference type="Proteomes" id="UP000319801">
    <property type="component" value="Unassembled WGS sequence"/>
</dbReference>
<reference evidence="14 15" key="1">
    <citation type="journal article" date="2019" name="Genome Biol. Evol.">
        <title>Whole-Genome Sequencing of the Giant Devil Catfish, Bagarius yarrelli.</title>
        <authorList>
            <person name="Jiang W."/>
            <person name="Lv Y."/>
            <person name="Cheng L."/>
            <person name="Yang K."/>
            <person name="Chao B."/>
            <person name="Wang X."/>
            <person name="Li Y."/>
            <person name="Pan X."/>
            <person name="You X."/>
            <person name="Zhang Y."/>
            <person name="Yang J."/>
            <person name="Li J."/>
            <person name="Zhang X."/>
            <person name="Liu S."/>
            <person name="Sun C."/>
            <person name="Yang J."/>
            <person name="Shi Q."/>
        </authorList>
    </citation>
    <scope>NUCLEOTIDE SEQUENCE [LARGE SCALE GENOMIC DNA]</scope>
    <source>
        <strain evidence="14">JWS20170419001</strain>
        <tissue evidence="14">Muscle</tissue>
    </source>
</reference>
<evidence type="ECO:0000256" key="2">
    <source>
        <dbReference type="ARBA" id="ARBA00022801"/>
    </source>
</evidence>
<evidence type="ECO:0000256" key="10">
    <source>
        <dbReference type="RuleBase" id="RU365068"/>
    </source>
</evidence>
<dbReference type="AlphaFoldDB" id="A0A556U284"/>
<keyword evidence="1 9" id="KW-0547">Nucleotide-binding</keyword>
<keyword evidence="12" id="KW-0732">Signal</keyword>
<evidence type="ECO:0000256" key="1">
    <source>
        <dbReference type="ARBA" id="ARBA00022741"/>
    </source>
</evidence>
<evidence type="ECO:0000313" key="15">
    <source>
        <dbReference type="Proteomes" id="UP000319801"/>
    </source>
</evidence>
<comment type="caution">
    <text evidence="14">The sequence shown here is derived from an EMBL/GenBank/DDBJ whole genome shotgun (WGS) entry which is preliminary data.</text>
</comment>
<evidence type="ECO:0000256" key="5">
    <source>
        <dbReference type="ARBA" id="ARBA00022884"/>
    </source>
</evidence>
<dbReference type="InterPro" id="IPR011545">
    <property type="entry name" value="DEAD/DEAH_box_helicase_dom"/>
</dbReference>
<keyword evidence="3 9" id="KW-0347">Helicase</keyword>
<evidence type="ECO:0000256" key="6">
    <source>
        <dbReference type="ARBA" id="ARBA00038200"/>
    </source>
</evidence>
<evidence type="ECO:0000256" key="7">
    <source>
        <dbReference type="ARBA" id="ARBA00047984"/>
    </source>
</evidence>